<comment type="subcellular location">
    <subcellularLocation>
        <location evidence="2">Cytoplasm</location>
    </subcellularLocation>
</comment>
<keyword evidence="5" id="KW-0963">Cytoplasm</keyword>
<comment type="cofactor">
    <cofactor evidence="1">
        <name>[4Fe-4S] cluster</name>
        <dbReference type="ChEBI" id="CHEBI:49883"/>
    </cofactor>
</comment>
<dbReference type="SUPFAM" id="SSF102114">
    <property type="entry name" value="Radical SAM enzymes"/>
    <property type="match status" value="1"/>
</dbReference>
<evidence type="ECO:0000256" key="7">
    <source>
        <dbReference type="ARBA" id="ARBA00022603"/>
    </source>
</evidence>
<keyword evidence="17" id="KW-1185">Reference proteome</keyword>
<keyword evidence="11" id="KW-0479">Metal-binding</keyword>
<reference evidence="16 17" key="1">
    <citation type="submission" date="2013-08" db="EMBL/GenBank/DDBJ databases">
        <authorList>
            <person name="Weinstock G."/>
            <person name="Sodergren E."/>
            <person name="Wylie T."/>
            <person name="Fulton L."/>
            <person name="Fulton R."/>
            <person name="Fronick C."/>
            <person name="O'Laughlin M."/>
            <person name="Godfrey J."/>
            <person name="Miner T."/>
            <person name="Herter B."/>
            <person name="Appelbaum E."/>
            <person name="Cordes M."/>
            <person name="Lek S."/>
            <person name="Wollam A."/>
            <person name="Pepin K.H."/>
            <person name="Palsikar V.B."/>
            <person name="Mitreva M."/>
            <person name="Wilson R.K."/>
        </authorList>
    </citation>
    <scope>NUCLEOTIDE SEQUENCE [LARGE SCALE GENOMIC DNA]</scope>
    <source>
        <strain evidence="16 17">ATCC 700332</strain>
    </source>
</reference>
<evidence type="ECO:0000256" key="2">
    <source>
        <dbReference type="ARBA" id="ARBA00004496"/>
    </source>
</evidence>
<evidence type="ECO:0000259" key="15">
    <source>
        <dbReference type="PROSITE" id="PS51918"/>
    </source>
</evidence>
<evidence type="ECO:0000256" key="8">
    <source>
        <dbReference type="ARBA" id="ARBA00022679"/>
    </source>
</evidence>
<dbReference type="Gene3D" id="3.20.20.70">
    <property type="entry name" value="Aldolase class I"/>
    <property type="match status" value="1"/>
</dbReference>
<dbReference type="Pfam" id="PF21016">
    <property type="entry name" value="RlmN_N"/>
    <property type="match status" value="1"/>
</dbReference>
<evidence type="ECO:0000256" key="11">
    <source>
        <dbReference type="ARBA" id="ARBA00022723"/>
    </source>
</evidence>
<evidence type="ECO:0000256" key="1">
    <source>
        <dbReference type="ARBA" id="ARBA00001966"/>
    </source>
</evidence>
<feature type="domain" description="Radical SAM core" evidence="15">
    <location>
        <begin position="100"/>
        <end position="329"/>
    </location>
</feature>
<dbReference type="InterPro" id="IPR007197">
    <property type="entry name" value="rSAM"/>
</dbReference>
<sequence length="349" mass="37556">MIENRQGVIFSALLPEEIASFIPAQPAFRSKQIYKWIADGAHSFEHMHNIPAALRASLAQQGAVFSSKVHTVLKGSDGSIKLQIELVDGCMVETVLLVDREGRKTACVSSQAGCAMGCRFCKTGSLGFARNLTAAEIVEQFFALEKQAGTLQNIVFMGMGEPLLNLEAVRKALGVLSFPQGRALSLKRVTVSTCGIINGIYDLADNGPAVRLAVSLTCADEKLRNELMPFSASYPLDKLAQAVKYYTGKTGRRCTLEAALLSGINTDSKSADKLIAFAHDLGVHINLIPWNPVETLPYMAPTKTETYSFYNKLKAAGLNVTVRTKRGASVSGACGQLGKTQIEHISVGS</sequence>
<protein>
    <submittedName>
        <fullName evidence="16">23S rRNA methyltransferase</fullName>
    </submittedName>
</protein>
<dbReference type="SFLD" id="SFLDF00275">
    <property type="entry name" value="adenosine_C2_methyltransferase"/>
    <property type="match status" value="1"/>
</dbReference>
<keyword evidence="10" id="KW-0819">tRNA processing</keyword>
<dbReference type="GO" id="GO:0008168">
    <property type="term" value="F:methyltransferase activity"/>
    <property type="evidence" value="ECO:0007669"/>
    <property type="project" value="UniProtKB-KW"/>
</dbReference>
<evidence type="ECO:0000256" key="4">
    <source>
        <dbReference type="ARBA" id="ARBA00022485"/>
    </source>
</evidence>
<dbReference type="SFLD" id="SFLDS00029">
    <property type="entry name" value="Radical_SAM"/>
    <property type="match status" value="1"/>
</dbReference>
<organism evidence="16 17">
    <name type="scientific">Treponema lecithinolyticum ATCC 700332</name>
    <dbReference type="NCBI Taxonomy" id="1321815"/>
    <lineage>
        <taxon>Bacteria</taxon>
        <taxon>Pseudomonadati</taxon>
        <taxon>Spirochaetota</taxon>
        <taxon>Spirochaetia</taxon>
        <taxon>Spirochaetales</taxon>
        <taxon>Treponemataceae</taxon>
        <taxon>Treponema</taxon>
    </lineage>
</organism>
<evidence type="ECO:0000256" key="10">
    <source>
        <dbReference type="ARBA" id="ARBA00022694"/>
    </source>
</evidence>
<proteinExistence type="inferred from homology"/>
<accession>A0ABN0NZH5</accession>
<keyword evidence="7 16" id="KW-0489">Methyltransferase</keyword>
<comment type="caution">
    <text evidence="16">The sequence shown here is derived from an EMBL/GenBank/DDBJ whole genome shotgun (WGS) entry which is preliminary data.</text>
</comment>
<evidence type="ECO:0000256" key="14">
    <source>
        <dbReference type="ARBA" id="ARBA00023157"/>
    </source>
</evidence>
<comment type="similarity">
    <text evidence="3">Belongs to the radical SAM superfamily. RlmN family.</text>
</comment>
<dbReference type="PANTHER" id="PTHR30544:SF5">
    <property type="entry name" value="RADICAL SAM CORE DOMAIN-CONTAINING PROTEIN"/>
    <property type="match status" value="1"/>
</dbReference>
<evidence type="ECO:0000313" key="16">
    <source>
        <dbReference type="EMBL" id="ERJ93444.1"/>
    </source>
</evidence>
<dbReference type="Pfam" id="PF04055">
    <property type="entry name" value="Radical_SAM"/>
    <property type="match status" value="1"/>
</dbReference>
<evidence type="ECO:0000256" key="5">
    <source>
        <dbReference type="ARBA" id="ARBA00022490"/>
    </source>
</evidence>
<dbReference type="SFLD" id="SFLDG01062">
    <property type="entry name" value="methyltransferase_(Class_A)"/>
    <property type="match status" value="1"/>
</dbReference>
<keyword evidence="6" id="KW-0698">rRNA processing</keyword>
<evidence type="ECO:0000256" key="3">
    <source>
        <dbReference type="ARBA" id="ARBA00007544"/>
    </source>
</evidence>
<keyword evidence="13" id="KW-0411">Iron-sulfur</keyword>
<dbReference type="NCBIfam" id="TIGR00048">
    <property type="entry name" value="rRNA_mod_RlmN"/>
    <property type="match status" value="1"/>
</dbReference>
<keyword evidence="9" id="KW-0949">S-adenosyl-L-methionine</keyword>
<name>A0ABN0NZH5_TRELE</name>
<evidence type="ECO:0000256" key="13">
    <source>
        <dbReference type="ARBA" id="ARBA00023014"/>
    </source>
</evidence>
<dbReference type="PIRSF" id="PIRSF006004">
    <property type="entry name" value="CHP00048"/>
    <property type="match status" value="1"/>
</dbReference>
<dbReference type="PROSITE" id="PS51918">
    <property type="entry name" value="RADICAL_SAM"/>
    <property type="match status" value="1"/>
</dbReference>
<dbReference type="PANTHER" id="PTHR30544">
    <property type="entry name" value="23S RRNA METHYLTRANSFERASE"/>
    <property type="match status" value="1"/>
</dbReference>
<dbReference type="InterPro" id="IPR013785">
    <property type="entry name" value="Aldolase_TIM"/>
</dbReference>
<evidence type="ECO:0000256" key="6">
    <source>
        <dbReference type="ARBA" id="ARBA00022552"/>
    </source>
</evidence>
<dbReference type="InterPro" id="IPR058240">
    <property type="entry name" value="rSAM_sf"/>
</dbReference>
<gene>
    <name evidence="16" type="ORF">HMPREF9193_00913</name>
</gene>
<evidence type="ECO:0000256" key="9">
    <source>
        <dbReference type="ARBA" id="ARBA00022691"/>
    </source>
</evidence>
<dbReference type="InterPro" id="IPR027492">
    <property type="entry name" value="RNA_MTrfase_RlmN"/>
</dbReference>
<keyword evidence="12" id="KW-0408">Iron</keyword>
<dbReference type="Gene3D" id="1.10.150.530">
    <property type="match status" value="1"/>
</dbReference>
<keyword evidence="8" id="KW-0808">Transferase</keyword>
<evidence type="ECO:0000313" key="17">
    <source>
        <dbReference type="Proteomes" id="UP000016649"/>
    </source>
</evidence>
<keyword evidence="14" id="KW-1015">Disulfide bond</keyword>
<dbReference type="CDD" id="cd01335">
    <property type="entry name" value="Radical_SAM"/>
    <property type="match status" value="1"/>
</dbReference>
<dbReference type="InterPro" id="IPR048641">
    <property type="entry name" value="RlmN_N"/>
</dbReference>
<evidence type="ECO:0000256" key="12">
    <source>
        <dbReference type="ARBA" id="ARBA00023004"/>
    </source>
</evidence>
<dbReference type="InterPro" id="IPR004383">
    <property type="entry name" value="rRNA_lsu_MTrfase_RlmN/Cfr"/>
</dbReference>
<dbReference type="EMBL" id="AWVH01000025">
    <property type="protein sequence ID" value="ERJ93444.1"/>
    <property type="molecule type" value="Genomic_DNA"/>
</dbReference>
<keyword evidence="4" id="KW-0004">4Fe-4S</keyword>
<dbReference type="Proteomes" id="UP000016649">
    <property type="component" value="Unassembled WGS sequence"/>
</dbReference>
<dbReference type="InterPro" id="IPR040072">
    <property type="entry name" value="Methyltransferase_A"/>
</dbReference>
<dbReference type="GO" id="GO:0032259">
    <property type="term" value="P:methylation"/>
    <property type="evidence" value="ECO:0007669"/>
    <property type="project" value="UniProtKB-KW"/>
</dbReference>